<feature type="region of interest" description="Disordered" evidence="4">
    <location>
        <begin position="173"/>
        <end position="226"/>
    </location>
</feature>
<reference evidence="5" key="1">
    <citation type="submission" date="2021-01" db="EMBL/GenBank/DDBJ databases">
        <authorList>
            <consortium name="Genoscope - CEA"/>
            <person name="William W."/>
        </authorList>
    </citation>
    <scope>NUCLEOTIDE SEQUENCE</scope>
</reference>
<dbReference type="InterPro" id="IPR005225">
    <property type="entry name" value="Small_GTP-bd"/>
</dbReference>
<dbReference type="InterPro" id="IPR001806">
    <property type="entry name" value="Small_GTPase"/>
</dbReference>
<dbReference type="OMA" id="CEYMETS"/>
<evidence type="ECO:0000256" key="4">
    <source>
        <dbReference type="SAM" id="MobiDB-lite"/>
    </source>
</evidence>
<feature type="compositionally biased region" description="Low complexity" evidence="4">
    <location>
        <begin position="183"/>
        <end position="200"/>
    </location>
</feature>
<evidence type="ECO:0000256" key="1">
    <source>
        <dbReference type="ARBA" id="ARBA00022741"/>
    </source>
</evidence>
<dbReference type="FunFam" id="3.40.50.300:FF:002303">
    <property type="entry name" value="Rab_A02 protein"/>
    <property type="match status" value="1"/>
</dbReference>
<dbReference type="SMART" id="SM00175">
    <property type="entry name" value="RAB"/>
    <property type="match status" value="1"/>
</dbReference>
<dbReference type="PROSITE" id="PS51421">
    <property type="entry name" value="RAS"/>
    <property type="match status" value="1"/>
</dbReference>
<dbReference type="PROSITE" id="PS51420">
    <property type="entry name" value="RHO"/>
    <property type="match status" value="1"/>
</dbReference>
<keyword evidence="6" id="KW-1185">Reference proteome</keyword>
<dbReference type="InterPro" id="IPR050305">
    <property type="entry name" value="Small_GTPase_Rab"/>
</dbReference>
<keyword evidence="1" id="KW-0547">Nucleotide-binding</keyword>
<dbReference type="SMART" id="SM00173">
    <property type="entry name" value="RAS"/>
    <property type="match status" value="1"/>
</dbReference>
<dbReference type="PROSITE" id="PS51419">
    <property type="entry name" value="RAB"/>
    <property type="match status" value="1"/>
</dbReference>
<protein>
    <submittedName>
        <fullName evidence="5">Uncharacterized protein</fullName>
    </submittedName>
</protein>
<dbReference type="AlphaFoldDB" id="A0A8S1NJW0"/>
<dbReference type="SMART" id="SM00177">
    <property type="entry name" value="ARF"/>
    <property type="match status" value="1"/>
</dbReference>
<dbReference type="PANTHER" id="PTHR47980">
    <property type="entry name" value="LD44762P"/>
    <property type="match status" value="1"/>
</dbReference>
<dbReference type="SMART" id="SM00176">
    <property type="entry name" value="RAN"/>
    <property type="match status" value="1"/>
</dbReference>
<evidence type="ECO:0000313" key="5">
    <source>
        <dbReference type="EMBL" id="CAD8092342.1"/>
    </source>
</evidence>
<proteinExistence type="predicted"/>
<dbReference type="EMBL" id="CAJJDM010000093">
    <property type="protein sequence ID" value="CAD8092342.1"/>
    <property type="molecule type" value="Genomic_DNA"/>
</dbReference>
<keyword evidence="2" id="KW-0342">GTP-binding</keyword>
<keyword evidence="3" id="KW-0449">Lipoprotein</keyword>
<dbReference type="GO" id="GO:0005525">
    <property type="term" value="F:GTP binding"/>
    <property type="evidence" value="ECO:0007669"/>
    <property type="project" value="UniProtKB-KW"/>
</dbReference>
<dbReference type="SMART" id="SM00174">
    <property type="entry name" value="RHO"/>
    <property type="match status" value="1"/>
</dbReference>
<name>A0A8S1NJW0_PARPR</name>
<evidence type="ECO:0000256" key="2">
    <source>
        <dbReference type="ARBA" id="ARBA00023134"/>
    </source>
</evidence>
<evidence type="ECO:0000313" key="6">
    <source>
        <dbReference type="Proteomes" id="UP000688137"/>
    </source>
</evidence>
<dbReference type="Proteomes" id="UP000688137">
    <property type="component" value="Unassembled WGS sequence"/>
</dbReference>
<dbReference type="Pfam" id="PF00071">
    <property type="entry name" value="Ras"/>
    <property type="match status" value="1"/>
</dbReference>
<organism evidence="5 6">
    <name type="scientific">Paramecium primaurelia</name>
    <dbReference type="NCBI Taxonomy" id="5886"/>
    <lineage>
        <taxon>Eukaryota</taxon>
        <taxon>Sar</taxon>
        <taxon>Alveolata</taxon>
        <taxon>Ciliophora</taxon>
        <taxon>Intramacronucleata</taxon>
        <taxon>Oligohymenophorea</taxon>
        <taxon>Peniculida</taxon>
        <taxon>Parameciidae</taxon>
        <taxon>Paramecium</taxon>
    </lineage>
</organism>
<sequence>MIKEYDYLFKLVIIGNSGVGKSSLLLRFADDQFSESYLTTIGVDFRFRTLPIDGKNVKLQIWDTAGQERFRTITSAYYKGADGIVMVYDVTQGQSFDDIDKFWLHEVESYGEKNVQLLVIGNKNDLDEQKQVDSAKAQEYCKSHNMLFMECSAKTADHVNNAFLELSRKLMAKKDASQPPKSSNPTPSGSQSSQAKSGGSYNTNTQQTKLSANTSSQKKQKDGGCC</sequence>
<dbReference type="NCBIfam" id="TIGR00231">
    <property type="entry name" value="small_GTP"/>
    <property type="match status" value="1"/>
</dbReference>
<feature type="compositionally biased region" description="Polar residues" evidence="4">
    <location>
        <begin position="201"/>
        <end position="217"/>
    </location>
</feature>
<dbReference type="PROSITE" id="PS51417">
    <property type="entry name" value="ARF"/>
    <property type="match status" value="1"/>
</dbReference>
<comment type="caution">
    <text evidence="5">The sequence shown here is derived from an EMBL/GenBank/DDBJ whole genome shotgun (WGS) entry which is preliminary data.</text>
</comment>
<evidence type="ECO:0000256" key="3">
    <source>
        <dbReference type="ARBA" id="ARBA00023288"/>
    </source>
</evidence>
<gene>
    <name evidence="5" type="ORF">PPRIM_AZ9-3.1.T0900139</name>
</gene>
<dbReference type="GO" id="GO:0003924">
    <property type="term" value="F:GTPase activity"/>
    <property type="evidence" value="ECO:0007669"/>
    <property type="project" value="InterPro"/>
</dbReference>
<accession>A0A8S1NJW0</accession>